<gene>
    <name evidence="1" type="ORF">CEXT_653641</name>
</gene>
<reference evidence="1 2" key="1">
    <citation type="submission" date="2021-06" db="EMBL/GenBank/DDBJ databases">
        <title>Caerostris extrusa draft genome.</title>
        <authorList>
            <person name="Kono N."/>
            <person name="Arakawa K."/>
        </authorList>
    </citation>
    <scope>NUCLEOTIDE SEQUENCE [LARGE SCALE GENOMIC DNA]</scope>
</reference>
<evidence type="ECO:0000313" key="2">
    <source>
        <dbReference type="Proteomes" id="UP001054945"/>
    </source>
</evidence>
<accession>A0AAV4N8S3</accession>
<dbReference type="EMBL" id="BPLR01020626">
    <property type="protein sequence ID" value="GIX80843.1"/>
    <property type="molecule type" value="Genomic_DNA"/>
</dbReference>
<dbReference type="Proteomes" id="UP001054945">
    <property type="component" value="Unassembled WGS sequence"/>
</dbReference>
<organism evidence="1 2">
    <name type="scientific">Caerostris extrusa</name>
    <name type="common">Bark spider</name>
    <name type="synonym">Caerostris bankana</name>
    <dbReference type="NCBI Taxonomy" id="172846"/>
    <lineage>
        <taxon>Eukaryota</taxon>
        <taxon>Metazoa</taxon>
        <taxon>Ecdysozoa</taxon>
        <taxon>Arthropoda</taxon>
        <taxon>Chelicerata</taxon>
        <taxon>Arachnida</taxon>
        <taxon>Araneae</taxon>
        <taxon>Araneomorphae</taxon>
        <taxon>Entelegynae</taxon>
        <taxon>Araneoidea</taxon>
        <taxon>Araneidae</taxon>
        <taxon>Caerostris</taxon>
    </lineage>
</organism>
<keyword evidence="2" id="KW-1185">Reference proteome</keyword>
<proteinExistence type="predicted"/>
<comment type="caution">
    <text evidence="1">The sequence shown here is derived from an EMBL/GenBank/DDBJ whole genome shotgun (WGS) entry which is preliminary data.</text>
</comment>
<dbReference type="AlphaFoldDB" id="A0AAV4N8S3"/>
<evidence type="ECO:0000313" key="1">
    <source>
        <dbReference type="EMBL" id="GIX80843.1"/>
    </source>
</evidence>
<sequence>MNRNHFELPCIYSISNISDTAFAVVSNPMSKYSIPHFVFFPPPTSCSIGIKNFFPNQSADPQASHERLITEMLYDVFLSHRYVWKFECLGNSNKKEMHTGFSALITGYAFLTYHR</sequence>
<protein>
    <submittedName>
        <fullName evidence="1">Uncharacterized protein</fullName>
    </submittedName>
</protein>
<name>A0AAV4N8S3_CAEEX</name>